<name>A0AA35PZM0_9HYPO</name>
<dbReference type="AlphaFoldDB" id="A0AA35PZM0"/>
<keyword evidence="2" id="KW-0472">Membrane</keyword>
<dbReference type="EMBL" id="CABFNP030000691">
    <property type="protein sequence ID" value="CAI6079056.1"/>
    <property type="molecule type" value="Genomic_DNA"/>
</dbReference>
<evidence type="ECO:0000256" key="2">
    <source>
        <dbReference type="SAM" id="Phobius"/>
    </source>
</evidence>
<organism evidence="3 4">
    <name type="scientific">Clonostachys chloroleuca</name>
    <dbReference type="NCBI Taxonomy" id="1926264"/>
    <lineage>
        <taxon>Eukaryota</taxon>
        <taxon>Fungi</taxon>
        <taxon>Dikarya</taxon>
        <taxon>Ascomycota</taxon>
        <taxon>Pezizomycotina</taxon>
        <taxon>Sordariomycetes</taxon>
        <taxon>Hypocreomycetidae</taxon>
        <taxon>Hypocreales</taxon>
        <taxon>Bionectriaceae</taxon>
        <taxon>Clonostachys</taxon>
    </lineage>
</organism>
<comment type="caution">
    <text evidence="3">The sequence shown here is derived from an EMBL/GenBank/DDBJ whole genome shotgun (WGS) entry which is preliminary data.</text>
</comment>
<gene>
    <name evidence="3" type="ORF">CCHLO57077_00019700</name>
</gene>
<evidence type="ECO:0000256" key="1">
    <source>
        <dbReference type="SAM" id="MobiDB-lite"/>
    </source>
</evidence>
<accession>A0AA35PZM0</accession>
<keyword evidence="2" id="KW-0812">Transmembrane</keyword>
<keyword evidence="4" id="KW-1185">Reference proteome</keyword>
<feature type="region of interest" description="Disordered" evidence="1">
    <location>
        <begin position="1"/>
        <end position="23"/>
    </location>
</feature>
<evidence type="ECO:0000313" key="3">
    <source>
        <dbReference type="EMBL" id="CAI6079056.1"/>
    </source>
</evidence>
<sequence length="208" mass="22213">MGLHPNSLPGANSSSNSGDQQGNNGSSTGLLPIFIIAGVIVLLLLLCFFCAITRCPTDCVESDDVESTAGVASADLKPSLETLDREAPAKDFAQVKEEAKQRKPGDQPAWPESYYAWPSSAFAGCVAAMCSIRAALSRGTCANITFAPSAPYRTSPRSLRSQTQHSRMLMLGISTPWCCYVQDEGVLKVLPILEGSRLESISNAFTFC</sequence>
<feature type="transmembrane region" description="Helical" evidence="2">
    <location>
        <begin position="30"/>
        <end position="52"/>
    </location>
</feature>
<reference evidence="3" key="1">
    <citation type="submission" date="2023-01" db="EMBL/GenBank/DDBJ databases">
        <authorList>
            <person name="Piombo E."/>
        </authorList>
    </citation>
    <scope>NUCLEOTIDE SEQUENCE</scope>
</reference>
<proteinExistence type="predicted"/>
<feature type="compositionally biased region" description="Low complexity" evidence="1">
    <location>
        <begin position="10"/>
        <end position="23"/>
    </location>
</feature>
<dbReference type="Proteomes" id="UP001160390">
    <property type="component" value="Unassembled WGS sequence"/>
</dbReference>
<protein>
    <submittedName>
        <fullName evidence="3">Uncharacterized protein</fullName>
    </submittedName>
</protein>
<evidence type="ECO:0000313" key="4">
    <source>
        <dbReference type="Proteomes" id="UP001160390"/>
    </source>
</evidence>
<keyword evidence="2" id="KW-1133">Transmembrane helix</keyword>